<dbReference type="AlphaFoldDB" id="A0A4R2K3C8"/>
<dbReference type="Proteomes" id="UP000295680">
    <property type="component" value="Unassembled WGS sequence"/>
</dbReference>
<dbReference type="InterPro" id="IPR002018">
    <property type="entry name" value="CarbesteraseB"/>
</dbReference>
<dbReference type="EMBL" id="SLWS01000003">
    <property type="protein sequence ID" value="TCO60815.1"/>
    <property type="molecule type" value="Genomic_DNA"/>
</dbReference>
<dbReference type="InterPro" id="IPR029058">
    <property type="entry name" value="AB_hydrolase_fold"/>
</dbReference>
<sequence length="123" mass="13602">MAVAVTTDAGFRMPTIAIATAMADHDNVYAYRYDRPTIYKGRDLGAPHGAELPYVFATDSEIGRRLAGDYDPEFADVVNSMWRAFVTDGRPAHDWPRYPPATRSTMLLEPTGHQVWAATKGLA</sequence>
<feature type="domain" description="Carboxylesterase type B" evidence="1">
    <location>
        <begin position="3"/>
        <end position="112"/>
    </location>
</feature>
<proteinExistence type="predicted"/>
<dbReference type="Pfam" id="PF00135">
    <property type="entry name" value="COesterase"/>
    <property type="match status" value="1"/>
</dbReference>
<keyword evidence="3" id="KW-1185">Reference proteome</keyword>
<comment type="caution">
    <text evidence="2">The sequence shown here is derived from an EMBL/GenBank/DDBJ whole genome shotgun (WGS) entry which is preliminary data.</text>
</comment>
<evidence type="ECO:0000313" key="2">
    <source>
        <dbReference type="EMBL" id="TCO60815.1"/>
    </source>
</evidence>
<dbReference type="Gene3D" id="3.40.50.1820">
    <property type="entry name" value="alpha/beta hydrolase"/>
    <property type="match status" value="1"/>
</dbReference>
<protein>
    <submittedName>
        <fullName evidence="2">Carboxylesterase family protein</fullName>
    </submittedName>
</protein>
<evidence type="ECO:0000259" key="1">
    <source>
        <dbReference type="Pfam" id="PF00135"/>
    </source>
</evidence>
<reference evidence="2 3" key="1">
    <citation type="submission" date="2019-03" db="EMBL/GenBank/DDBJ databases">
        <title>Genomic Encyclopedia of Type Strains, Phase IV (KMG-IV): sequencing the most valuable type-strain genomes for metagenomic binning, comparative biology and taxonomic classification.</title>
        <authorList>
            <person name="Goeker M."/>
        </authorList>
    </citation>
    <scope>NUCLEOTIDE SEQUENCE [LARGE SCALE GENOMIC DNA]</scope>
    <source>
        <strain evidence="2 3">DSM 45934</strain>
    </source>
</reference>
<dbReference type="OrthoDB" id="9806180at2"/>
<accession>A0A4R2K3C8</accession>
<gene>
    <name evidence="2" type="ORF">EV192_103396</name>
</gene>
<name>A0A4R2K3C8_9PSEU</name>
<dbReference type="SUPFAM" id="SSF53474">
    <property type="entry name" value="alpha/beta-Hydrolases"/>
    <property type="match status" value="1"/>
</dbReference>
<evidence type="ECO:0000313" key="3">
    <source>
        <dbReference type="Proteomes" id="UP000295680"/>
    </source>
</evidence>
<organism evidence="2 3">
    <name type="scientific">Actinocrispum wychmicini</name>
    <dbReference type="NCBI Taxonomy" id="1213861"/>
    <lineage>
        <taxon>Bacteria</taxon>
        <taxon>Bacillati</taxon>
        <taxon>Actinomycetota</taxon>
        <taxon>Actinomycetes</taxon>
        <taxon>Pseudonocardiales</taxon>
        <taxon>Pseudonocardiaceae</taxon>
        <taxon>Actinocrispum</taxon>
    </lineage>
</organism>